<evidence type="ECO:0000313" key="4">
    <source>
        <dbReference type="Proteomes" id="UP000050535"/>
    </source>
</evidence>
<dbReference type="Gene3D" id="3.40.640.10">
    <property type="entry name" value="Type I PLP-dependent aspartate aminotransferase-like (Major domain)"/>
    <property type="match status" value="1"/>
</dbReference>
<dbReference type="Proteomes" id="UP000050535">
    <property type="component" value="Unassembled WGS sequence"/>
</dbReference>
<dbReference type="STRING" id="699431.SY89_02170"/>
<protein>
    <submittedName>
        <fullName evidence="3">Aspartate aminotransferase</fullName>
        <ecNumber evidence="3">2.6.1.1</ecNumber>
    </submittedName>
</protein>
<dbReference type="Gene3D" id="3.90.1150.10">
    <property type="entry name" value="Aspartate Aminotransferase, domain 1"/>
    <property type="match status" value="1"/>
</dbReference>
<feature type="domain" description="Aminotransferase class I/classII large" evidence="2">
    <location>
        <begin position="46"/>
        <end position="351"/>
    </location>
</feature>
<dbReference type="CDD" id="cd00609">
    <property type="entry name" value="AAT_like"/>
    <property type="match status" value="1"/>
</dbReference>
<organism evidence="3 4">
    <name type="scientific">Halolamina pelagica</name>
    <dbReference type="NCBI Taxonomy" id="699431"/>
    <lineage>
        <taxon>Archaea</taxon>
        <taxon>Methanobacteriati</taxon>
        <taxon>Methanobacteriota</taxon>
        <taxon>Stenosarchaea group</taxon>
        <taxon>Halobacteria</taxon>
        <taxon>Halobacteriales</taxon>
        <taxon>Haloferacaceae</taxon>
    </lineage>
</organism>
<dbReference type="PANTHER" id="PTHR43510">
    <property type="entry name" value="AMINOTRANSFERASE FUNCTION, HYPOTHETICAL (EUROFUNG)"/>
    <property type="match status" value="1"/>
</dbReference>
<evidence type="ECO:0000313" key="3">
    <source>
        <dbReference type="EMBL" id="KPN31423.1"/>
    </source>
</evidence>
<dbReference type="InterPro" id="IPR015422">
    <property type="entry name" value="PyrdxlP-dep_Trfase_small"/>
</dbReference>
<dbReference type="EMBL" id="LGUC01000001">
    <property type="protein sequence ID" value="KPN31423.1"/>
    <property type="molecule type" value="Genomic_DNA"/>
</dbReference>
<dbReference type="RefSeq" id="WP_054584039.1">
    <property type="nucleotide sequence ID" value="NZ_LGUC01000001.1"/>
</dbReference>
<feature type="region of interest" description="Disordered" evidence="1">
    <location>
        <begin position="21"/>
        <end position="48"/>
    </location>
</feature>
<sequence>MFEPMPYLEWIHGRPETVTHDLGSSDLRTDRSQGPVVPSPLEGLADPTNSPAIESAIAAEYGVDASQVLVTAGATHANFLAAATALSLADGDEVLVERPGYDPLVHTPAGVGGEVRRFDRPASSGYPLLPAAIGEATSPETALVTVTNRHNPTGRLTSREGLASVAEAVAETDARLLVDEVYGPYTAESRSGGAFGGVTAAGLPNTIATGSFTKFHGLGGLQIGWLIADESFVDRAREVFMYVPSVAAPSRALARRFFAHRDELVADSRAHLRRNHDLLASFVDGRDDLDGEIADGCTFGLVEHERVDGDALTEAALEAGVLVVPGRFFESPAGIRLSAGRHPERIEAALAELGQVLDDL</sequence>
<dbReference type="EC" id="2.6.1.1" evidence="3"/>
<dbReference type="SUPFAM" id="SSF53383">
    <property type="entry name" value="PLP-dependent transferases"/>
    <property type="match status" value="1"/>
</dbReference>
<dbReference type="InterPro" id="IPR015424">
    <property type="entry name" value="PyrdxlP-dep_Trfase"/>
</dbReference>
<proteinExistence type="predicted"/>
<dbReference type="PATRIC" id="fig|699431.3.peg.2225"/>
<gene>
    <name evidence="3" type="primary">aspC_4</name>
    <name evidence="3" type="ORF">SY89_02170</name>
</gene>
<dbReference type="PANTHER" id="PTHR43510:SF1">
    <property type="entry name" value="AMINOTRANSFERASE FUNCTION, HYPOTHETICAL (EUROFUNG)"/>
    <property type="match status" value="1"/>
</dbReference>
<accession>A0A0P7I3A7</accession>
<evidence type="ECO:0000259" key="2">
    <source>
        <dbReference type="Pfam" id="PF00155"/>
    </source>
</evidence>
<evidence type="ECO:0000256" key="1">
    <source>
        <dbReference type="SAM" id="MobiDB-lite"/>
    </source>
</evidence>
<dbReference type="GO" id="GO:0030170">
    <property type="term" value="F:pyridoxal phosphate binding"/>
    <property type="evidence" value="ECO:0007669"/>
    <property type="project" value="InterPro"/>
</dbReference>
<dbReference type="OrthoDB" id="33635at2157"/>
<dbReference type="AlphaFoldDB" id="A0A0P7I3A7"/>
<dbReference type="Pfam" id="PF00155">
    <property type="entry name" value="Aminotran_1_2"/>
    <property type="match status" value="1"/>
</dbReference>
<dbReference type="InterPro" id="IPR015421">
    <property type="entry name" value="PyrdxlP-dep_Trfase_major"/>
</dbReference>
<keyword evidence="3" id="KW-0032">Aminotransferase</keyword>
<dbReference type="GO" id="GO:0004069">
    <property type="term" value="F:L-aspartate:2-oxoglutarate aminotransferase activity"/>
    <property type="evidence" value="ECO:0007669"/>
    <property type="project" value="UniProtKB-EC"/>
</dbReference>
<comment type="caution">
    <text evidence="3">The sequence shown here is derived from an EMBL/GenBank/DDBJ whole genome shotgun (WGS) entry which is preliminary data.</text>
</comment>
<keyword evidence="4" id="KW-1185">Reference proteome</keyword>
<dbReference type="InterPro" id="IPR004839">
    <property type="entry name" value="Aminotransferase_I/II_large"/>
</dbReference>
<name>A0A0P7I3A7_9EURY</name>
<keyword evidence="3" id="KW-0808">Transferase</keyword>
<reference evidence="4" key="1">
    <citation type="submission" date="2013-11" db="EMBL/GenBank/DDBJ databases">
        <authorList>
            <person name="Hoang H.T."/>
            <person name="Killian M.L."/>
            <person name="Madson D.M."/>
            <person name="Arruda P.H.E."/>
            <person name="Sun D."/>
            <person name="Schwartz K.J."/>
            <person name="Yoon K."/>
        </authorList>
    </citation>
    <scope>NUCLEOTIDE SEQUENCE [LARGE SCALE GENOMIC DNA]</scope>
    <source>
        <strain evidence="4">CDK2</strain>
    </source>
</reference>